<dbReference type="InterPro" id="IPR000192">
    <property type="entry name" value="Aminotrans_V_dom"/>
</dbReference>
<dbReference type="InterPro" id="IPR032675">
    <property type="entry name" value="LRR_dom_sf"/>
</dbReference>
<name>A0A815QSH4_9BILA</name>
<dbReference type="PANTHER" id="PTHR43092:SF4">
    <property type="entry name" value="AMINOTRANSFERASE CLASS V DOMAIN-CONTAINING PROTEIN"/>
    <property type="match status" value="1"/>
</dbReference>
<proteinExistence type="predicted"/>
<evidence type="ECO:0000259" key="2">
    <source>
        <dbReference type="Pfam" id="PF00266"/>
    </source>
</evidence>
<dbReference type="InterPro" id="IPR015422">
    <property type="entry name" value="PyrdxlP-dep_Trfase_small"/>
</dbReference>
<keyword evidence="1" id="KW-0663">Pyridoxal phosphate</keyword>
<evidence type="ECO:0000313" key="4">
    <source>
        <dbReference type="EMBL" id="CAF1466173.1"/>
    </source>
</evidence>
<protein>
    <recommendedName>
        <fullName evidence="2">Aminotransferase class V domain-containing protein</fullName>
    </recommendedName>
</protein>
<dbReference type="Pfam" id="PF00266">
    <property type="entry name" value="Aminotran_5"/>
    <property type="match status" value="1"/>
</dbReference>
<dbReference type="Gene3D" id="3.80.10.10">
    <property type="entry name" value="Ribonuclease Inhibitor"/>
    <property type="match status" value="1"/>
</dbReference>
<dbReference type="PANTHER" id="PTHR43092">
    <property type="entry name" value="L-CYSTEINE DESULFHYDRASE"/>
    <property type="match status" value="1"/>
</dbReference>
<dbReference type="EMBL" id="CAJNOM010000489">
    <property type="protein sequence ID" value="CAF1466173.1"/>
    <property type="molecule type" value="Genomic_DNA"/>
</dbReference>
<dbReference type="SUPFAM" id="SSF53383">
    <property type="entry name" value="PLP-dependent transferases"/>
    <property type="match status" value="1"/>
</dbReference>
<evidence type="ECO:0000313" key="3">
    <source>
        <dbReference type="EMBL" id="CAF1117798.1"/>
    </source>
</evidence>
<reference evidence="4" key="1">
    <citation type="submission" date="2021-02" db="EMBL/GenBank/DDBJ databases">
        <authorList>
            <person name="Nowell W R."/>
        </authorList>
    </citation>
    <scope>NUCLEOTIDE SEQUENCE</scope>
</reference>
<dbReference type="Proteomes" id="UP000663832">
    <property type="component" value="Unassembled WGS sequence"/>
</dbReference>
<dbReference type="OrthoDB" id="6279874at2759"/>
<evidence type="ECO:0000256" key="1">
    <source>
        <dbReference type="ARBA" id="ARBA00022898"/>
    </source>
</evidence>
<dbReference type="Gene3D" id="3.40.640.10">
    <property type="entry name" value="Type I PLP-dependent aspartate aminotransferase-like (Major domain)"/>
    <property type="match status" value="1"/>
</dbReference>
<dbReference type="Gene3D" id="3.90.1150.10">
    <property type="entry name" value="Aspartate Aminotransferase, domain 1"/>
    <property type="match status" value="1"/>
</dbReference>
<gene>
    <name evidence="3" type="ORF">BJG266_LOCUS22283</name>
    <name evidence="4" type="ORF">QVE165_LOCUS41261</name>
</gene>
<sequence>MTKIEFGEKTRLDHYLMDQELVYVNHGSYGPCPRFVYDELQRIRLLQEGNPDHWFRSLKYTLYADCVRAAANRLDCNFEQITLVDNATVGVNALIKSSLPTSRPISNGTILCTNLAYGSVLFTIEEAAKQRGWKVRMINIRHPIENKQSFIQQFQDELNKGDVENIRLAVIDHITSATAILLPIVELTDLLHSYKIPVLVDGAHGPGQAVPHFSLNKLTCDYYVGTFHKWMYAARGCSFLFIRNTEVANQVQPANTSWGYRPSALQLDAMTHFHLQFFHQGTRDESALFTLPKAIEFADQLAGGFDEIYQYNSTLSQEAKTLLEQRWNTQGKDIVPKDMQAPYLKMIQLPDLEEYKKTEEDALRLLTDLIKDYKLVSIILHLRSLCIRKLISNEKYLISCLQQKSILLSTPGNIFYSIGQEAIFMNEYQIIEILIAYWPLNHLEIYRLLPLSSLLVYINNNQQQDDEIDSIAKFLEKKLPDGSTLLDYIVMGLVNKHKDLSLLKIVDFHRCSTTIQMTKELFRLPLLWIAPERRSLLQKRMYIEKTKLEKYIEGFNYVYQYYDKSIAHETNFEPIKIILDCQIINEDSLVGLELQQLTPFRFHFRKLWINNYVRQILTSHTSFDINLVLNLTNVDNITHLHLSDTNMETTENELTLLVRSLSNLRNLRVLCLQRVLNLYPHRYTAPHILTNLCTDFNRLLRRLIYLRRLDLSYSYLQSYIRILFSGLIQPLEYLNLQDCRLVSKDLEFLLSMRNLRYFKELNLSMNNFGTRTCANLILQIIPRCPELTILSIGYCSLQASAIGQLADYYIKEKNHTKISLLSFKSIIPYYNYEFDILLQKFGQIKTLKKLLLFPQLHTYPGVNDDERELVARELYRRCCQTLQTLNRQDLELL</sequence>
<comment type="caution">
    <text evidence="4">The sequence shown here is derived from an EMBL/GenBank/DDBJ whole genome shotgun (WGS) entry which is preliminary data.</text>
</comment>
<dbReference type="InterPro" id="IPR015424">
    <property type="entry name" value="PyrdxlP-dep_Trfase"/>
</dbReference>
<dbReference type="AlphaFoldDB" id="A0A815QSH4"/>
<keyword evidence="5" id="KW-1185">Reference proteome</keyword>
<organism evidence="4 5">
    <name type="scientific">Adineta steineri</name>
    <dbReference type="NCBI Taxonomy" id="433720"/>
    <lineage>
        <taxon>Eukaryota</taxon>
        <taxon>Metazoa</taxon>
        <taxon>Spiralia</taxon>
        <taxon>Gnathifera</taxon>
        <taxon>Rotifera</taxon>
        <taxon>Eurotatoria</taxon>
        <taxon>Bdelloidea</taxon>
        <taxon>Adinetida</taxon>
        <taxon>Adinetidae</taxon>
        <taxon>Adineta</taxon>
    </lineage>
</organism>
<dbReference type="SUPFAM" id="SSF52047">
    <property type="entry name" value="RNI-like"/>
    <property type="match status" value="1"/>
</dbReference>
<dbReference type="EMBL" id="CAJNOI010000139">
    <property type="protein sequence ID" value="CAF1117798.1"/>
    <property type="molecule type" value="Genomic_DNA"/>
</dbReference>
<dbReference type="InterPro" id="IPR015421">
    <property type="entry name" value="PyrdxlP-dep_Trfase_major"/>
</dbReference>
<evidence type="ECO:0000313" key="5">
    <source>
        <dbReference type="Proteomes" id="UP000663832"/>
    </source>
</evidence>
<accession>A0A815QSH4</accession>
<dbReference type="Proteomes" id="UP000663877">
    <property type="component" value="Unassembled WGS sequence"/>
</dbReference>
<feature type="domain" description="Aminotransferase class V" evidence="2">
    <location>
        <begin position="68"/>
        <end position="328"/>
    </location>
</feature>